<evidence type="ECO:0000256" key="1">
    <source>
        <dbReference type="ARBA" id="ARBA00022737"/>
    </source>
</evidence>
<evidence type="ECO:0000313" key="6">
    <source>
        <dbReference type="Proteomes" id="UP000005926"/>
    </source>
</evidence>
<keyword evidence="6" id="KW-1185">Reference proteome</keyword>
<dbReference type="STRING" id="638301.HMPREF0444_1763"/>
<evidence type="ECO:0000259" key="3">
    <source>
        <dbReference type="PROSITE" id="PS51371"/>
    </source>
</evidence>
<dbReference type="PROSITE" id="PS51371">
    <property type="entry name" value="CBS"/>
    <property type="match status" value="2"/>
</dbReference>
<name>C8NIL8_9LACT</name>
<dbReference type="InterPro" id="IPR002912">
    <property type="entry name" value="ACT_dom"/>
</dbReference>
<evidence type="ECO:0000256" key="2">
    <source>
        <dbReference type="PROSITE-ProRule" id="PRU00703"/>
    </source>
</evidence>
<dbReference type="SUPFAM" id="SSF55021">
    <property type="entry name" value="ACT-like"/>
    <property type="match status" value="1"/>
</dbReference>
<dbReference type="InterPro" id="IPR000644">
    <property type="entry name" value="CBS_dom"/>
</dbReference>
<protein>
    <submittedName>
        <fullName evidence="5">CBS domain protein</fullName>
    </submittedName>
</protein>
<dbReference type="GeneID" id="78412478"/>
<gene>
    <name evidence="5" type="primary">acuB</name>
    <name evidence="5" type="ORF">HMPREF0444_1763</name>
</gene>
<dbReference type="PROSITE" id="PS51671">
    <property type="entry name" value="ACT"/>
    <property type="match status" value="1"/>
</dbReference>
<dbReference type="RefSeq" id="WP_005606366.1">
    <property type="nucleotide sequence ID" value="NZ_CP102283.1"/>
</dbReference>
<dbReference type="SUPFAM" id="SSF54631">
    <property type="entry name" value="CBS-domain pair"/>
    <property type="match status" value="1"/>
</dbReference>
<dbReference type="AlphaFoldDB" id="C8NIL8"/>
<dbReference type="Pfam" id="PF00571">
    <property type="entry name" value="CBS"/>
    <property type="match status" value="2"/>
</dbReference>
<dbReference type="InterPro" id="IPR051462">
    <property type="entry name" value="CBS_domain-containing"/>
</dbReference>
<dbReference type="InterPro" id="IPR046342">
    <property type="entry name" value="CBS_dom_sf"/>
</dbReference>
<feature type="domain" description="ACT" evidence="4">
    <location>
        <begin position="144"/>
        <end position="213"/>
    </location>
</feature>
<reference evidence="5 6" key="1">
    <citation type="submission" date="2009-08" db="EMBL/GenBank/DDBJ databases">
        <authorList>
            <person name="Muzny D."/>
            <person name="Qin X."/>
            <person name="Deng J."/>
            <person name="Jiang H."/>
            <person name="Liu Y."/>
            <person name="Qu J."/>
            <person name="Song X.-Z."/>
            <person name="Zhang L."/>
            <person name="Thornton R."/>
            <person name="Coyle M."/>
            <person name="Francisco L."/>
            <person name="Jackson L."/>
            <person name="Javaid M."/>
            <person name="Korchina V."/>
            <person name="Kovar C."/>
            <person name="Mata R."/>
            <person name="Mathew T."/>
            <person name="Ngo R."/>
            <person name="Nguyen L."/>
            <person name="Nguyen N."/>
            <person name="Okwuonu G."/>
            <person name="Ongeri F."/>
            <person name="Pham C."/>
            <person name="Simmons D."/>
            <person name="Wilczek-Boney K."/>
            <person name="Hale W."/>
            <person name="Jakkamsetti A."/>
            <person name="Pham P."/>
            <person name="Ruth R."/>
            <person name="San Lucas F."/>
            <person name="Warren J."/>
            <person name="Zhang J."/>
            <person name="Zhao Z."/>
            <person name="Zhou C."/>
            <person name="Zhu D."/>
            <person name="Lee S."/>
            <person name="Bess C."/>
            <person name="Blankenburg K."/>
            <person name="Forbes L."/>
            <person name="Fu Q."/>
            <person name="Gubbala S."/>
            <person name="Hirani K."/>
            <person name="Jayaseelan J.C."/>
            <person name="Lara F."/>
            <person name="Munidasa M."/>
            <person name="Palculict T."/>
            <person name="Patil S."/>
            <person name="Pu L.-L."/>
            <person name="Saada N."/>
            <person name="Tang L."/>
            <person name="Weissenberger G."/>
            <person name="Zhu Y."/>
            <person name="Hemphill L."/>
            <person name="Shang Y."/>
            <person name="Youmans B."/>
            <person name="Ayvaz T."/>
            <person name="Ross M."/>
            <person name="Santibanez J."/>
            <person name="Aqrawi P."/>
            <person name="Gross S."/>
            <person name="Joshi V."/>
            <person name="Fowler G."/>
            <person name="Nazareth L."/>
            <person name="Reid J."/>
            <person name="Worley K."/>
            <person name="Petrosino J."/>
            <person name="Highlander S."/>
            <person name="Gibbs R."/>
        </authorList>
    </citation>
    <scope>NUCLEOTIDE SEQUENCE [LARGE SCALE GENOMIC DNA]</scope>
    <source>
        <strain evidence="5 6">ATCC 49175</strain>
    </source>
</reference>
<comment type="caution">
    <text evidence="5">The sequence shown here is derived from an EMBL/GenBank/DDBJ whole genome shotgun (WGS) entry which is preliminary data.</text>
</comment>
<keyword evidence="1" id="KW-0677">Repeat</keyword>
<sequence length="213" mass="23638">MEVKDYMSTNVITVTPETTVMKALDLMKEHDIHRLPVVEDGKLVGLLTEELVAGHSPSMATSLSMHELNYLLNKTTASEIMQKQVLTVKAHTLLEEAASLMRQQKVGVLPVVDARGHVEGIITDKDIFDAFIEISGYNTPGSRLFIEINEDKPGPLEEISDVLRENNVNVSTISVYHRDGKVQVVLHVDSTNPDEVADFIAQKGYRVISAMKK</sequence>
<dbReference type="SMART" id="SM00116">
    <property type="entry name" value="CBS"/>
    <property type="match status" value="2"/>
</dbReference>
<dbReference type="Gene3D" id="3.30.70.260">
    <property type="match status" value="1"/>
</dbReference>
<dbReference type="eggNOG" id="COG0517">
    <property type="taxonomic scope" value="Bacteria"/>
</dbReference>
<accession>C8NIL8</accession>
<dbReference type="EMBL" id="ACKZ01000029">
    <property type="protein sequence ID" value="EEW36415.1"/>
    <property type="molecule type" value="Genomic_DNA"/>
</dbReference>
<feature type="domain" description="CBS" evidence="3">
    <location>
        <begin position="81"/>
        <end position="141"/>
    </location>
</feature>
<dbReference type="Gene3D" id="3.10.580.10">
    <property type="entry name" value="CBS-domain"/>
    <property type="match status" value="1"/>
</dbReference>
<feature type="domain" description="CBS" evidence="3">
    <location>
        <begin position="7"/>
        <end position="63"/>
    </location>
</feature>
<dbReference type="PANTHER" id="PTHR48108">
    <property type="entry name" value="CBS DOMAIN-CONTAINING PROTEIN CBSX2, CHLOROPLASTIC"/>
    <property type="match status" value="1"/>
</dbReference>
<evidence type="ECO:0000313" key="5">
    <source>
        <dbReference type="EMBL" id="EEW36415.1"/>
    </source>
</evidence>
<evidence type="ECO:0000259" key="4">
    <source>
        <dbReference type="PROSITE" id="PS51671"/>
    </source>
</evidence>
<dbReference type="HOGENOM" id="CLU_040681_6_0_9"/>
<dbReference type="PANTHER" id="PTHR48108:SF34">
    <property type="entry name" value="CBS DOMAIN-CONTAINING PROTEIN YHCV"/>
    <property type="match status" value="1"/>
</dbReference>
<keyword evidence="2" id="KW-0129">CBS domain</keyword>
<organism evidence="5 6">
    <name type="scientific">Granulicatella adiacens ATCC 49175</name>
    <dbReference type="NCBI Taxonomy" id="638301"/>
    <lineage>
        <taxon>Bacteria</taxon>
        <taxon>Bacillati</taxon>
        <taxon>Bacillota</taxon>
        <taxon>Bacilli</taxon>
        <taxon>Lactobacillales</taxon>
        <taxon>Carnobacteriaceae</taxon>
        <taxon>Granulicatella</taxon>
    </lineage>
</organism>
<dbReference type="Proteomes" id="UP000005926">
    <property type="component" value="Unassembled WGS sequence"/>
</dbReference>
<proteinExistence type="predicted"/>
<dbReference type="CDD" id="cd04584">
    <property type="entry name" value="CBS_pair_AcuB_like"/>
    <property type="match status" value="1"/>
</dbReference>
<dbReference type="InterPro" id="IPR045865">
    <property type="entry name" value="ACT-like_dom_sf"/>
</dbReference>